<dbReference type="GeneID" id="14916780"/>
<dbReference type="Pfam" id="PF00687">
    <property type="entry name" value="Ribosomal_L1"/>
    <property type="match status" value="1"/>
</dbReference>
<dbReference type="InterPro" id="IPR016095">
    <property type="entry name" value="Ribosomal_uL1_3-a/b-sand"/>
</dbReference>
<dbReference type="EMBL" id="KB008008">
    <property type="protein sequence ID" value="ELR16109.1"/>
    <property type="molecule type" value="Genomic_DNA"/>
</dbReference>
<accession>L8GSG5</accession>
<name>L8GSG5_ACACF</name>
<dbReference type="InterPro" id="IPR023674">
    <property type="entry name" value="Ribosomal_uL1-like"/>
</dbReference>
<dbReference type="Gene3D" id="3.40.50.790">
    <property type="match status" value="1"/>
</dbReference>
<dbReference type="Pfam" id="PF12937">
    <property type="entry name" value="F-box-like"/>
    <property type="match status" value="1"/>
</dbReference>
<sequence length="312" mass="35320">MASKDNIMFPLSLPIELQLGIWALLDRRSLCSASLVCHAWHDLSSDNHLWPWLCRGGAEQKEMCRREITEVEWTPRALARNHKSWKRHFGVRLRAADPYLAALRRVVPQLLADARTRGATTETVDISIKLYYDPYRDRRHATSAKARSDLLGIIGPDGLTVLCDQAAKLGVHYFDATHLRSFNKDRKAIKKWGRQHHCFYAHHEIIRMVPRLLGPQLNKMSKFPRLLPSDVPLAAVVEEYHRTARVALRKAPTLQVAVGHVGMSAEQLIQNVKAFSVALVEVLPSWDRVASIALHATRGPPFTVISAPPPRR</sequence>
<dbReference type="SUPFAM" id="SSF81383">
    <property type="entry name" value="F-box domain"/>
    <property type="match status" value="1"/>
</dbReference>
<dbReference type="AlphaFoldDB" id="L8GSG5"/>
<dbReference type="KEGG" id="acan:ACA1_025550"/>
<feature type="domain" description="F-box" evidence="1">
    <location>
        <begin position="7"/>
        <end position="53"/>
    </location>
</feature>
<dbReference type="PROSITE" id="PS50181">
    <property type="entry name" value="FBOX"/>
    <property type="match status" value="1"/>
</dbReference>
<dbReference type="Gene3D" id="1.20.1280.50">
    <property type="match status" value="1"/>
</dbReference>
<reference evidence="2 3" key="1">
    <citation type="journal article" date="2013" name="Genome Biol.">
        <title>Genome of Acanthamoeba castellanii highlights extensive lateral gene transfer and early evolution of tyrosine kinase signaling.</title>
        <authorList>
            <person name="Clarke M."/>
            <person name="Lohan A.J."/>
            <person name="Liu B."/>
            <person name="Lagkouvardos I."/>
            <person name="Roy S."/>
            <person name="Zafar N."/>
            <person name="Bertelli C."/>
            <person name="Schilde C."/>
            <person name="Kianianmomeni A."/>
            <person name="Burglin T.R."/>
            <person name="Frech C."/>
            <person name="Turcotte B."/>
            <person name="Kopec K.O."/>
            <person name="Synnott J.M."/>
            <person name="Choo C."/>
            <person name="Paponov I."/>
            <person name="Finkler A."/>
            <person name="Soon Heng Tan C."/>
            <person name="Hutchins A.P."/>
            <person name="Weinmeier T."/>
            <person name="Rattei T."/>
            <person name="Chu J.S."/>
            <person name="Gimenez G."/>
            <person name="Irimia M."/>
            <person name="Rigden D.J."/>
            <person name="Fitzpatrick D.A."/>
            <person name="Lorenzo-Morales J."/>
            <person name="Bateman A."/>
            <person name="Chiu C.H."/>
            <person name="Tang P."/>
            <person name="Hegemann P."/>
            <person name="Fromm H."/>
            <person name="Raoult D."/>
            <person name="Greub G."/>
            <person name="Miranda-Saavedra D."/>
            <person name="Chen N."/>
            <person name="Nash P."/>
            <person name="Ginger M.L."/>
            <person name="Horn M."/>
            <person name="Schaap P."/>
            <person name="Caler L."/>
            <person name="Loftus B."/>
        </authorList>
    </citation>
    <scope>NUCLEOTIDE SEQUENCE [LARGE SCALE GENOMIC DNA]</scope>
    <source>
        <strain evidence="2 3">Neff</strain>
    </source>
</reference>
<dbReference type="RefSeq" id="XP_004338122.1">
    <property type="nucleotide sequence ID" value="XM_004338074.1"/>
</dbReference>
<dbReference type="InterPro" id="IPR001810">
    <property type="entry name" value="F-box_dom"/>
</dbReference>
<dbReference type="InterPro" id="IPR028364">
    <property type="entry name" value="Ribosomal_uL1/biogenesis"/>
</dbReference>
<dbReference type="VEuPathDB" id="AmoebaDB:ACA1_025550"/>
<dbReference type="CDD" id="cd00403">
    <property type="entry name" value="Ribosomal_L1"/>
    <property type="match status" value="1"/>
</dbReference>
<dbReference type="Gene3D" id="3.30.190.20">
    <property type="match status" value="1"/>
</dbReference>
<proteinExistence type="predicted"/>
<dbReference type="SUPFAM" id="SSF56808">
    <property type="entry name" value="Ribosomal protein L1"/>
    <property type="match status" value="1"/>
</dbReference>
<dbReference type="STRING" id="1257118.L8GSG5"/>
<dbReference type="OrthoDB" id="14163at2759"/>
<dbReference type="InterPro" id="IPR036047">
    <property type="entry name" value="F-box-like_dom_sf"/>
</dbReference>
<gene>
    <name evidence="2" type="ORF">ACA1_025550</name>
</gene>
<dbReference type="Proteomes" id="UP000011083">
    <property type="component" value="Unassembled WGS sequence"/>
</dbReference>
<protein>
    <submittedName>
        <fullName evidence="2">L1P family protein</fullName>
    </submittedName>
</protein>
<evidence type="ECO:0000259" key="1">
    <source>
        <dbReference type="PROSITE" id="PS50181"/>
    </source>
</evidence>
<keyword evidence="3" id="KW-1185">Reference proteome</keyword>
<evidence type="ECO:0000313" key="3">
    <source>
        <dbReference type="Proteomes" id="UP000011083"/>
    </source>
</evidence>
<evidence type="ECO:0000313" key="2">
    <source>
        <dbReference type="EMBL" id="ELR16109.1"/>
    </source>
</evidence>
<organism evidence="2 3">
    <name type="scientific">Acanthamoeba castellanii (strain ATCC 30010 / Neff)</name>
    <dbReference type="NCBI Taxonomy" id="1257118"/>
    <lineage>
        <taxon>Eukaryota</taxon>
        <taxon>Amoebozoa</taxon>
        <taxon>Discosea</taxon>
        <taxon>Longamoebia</taxon>
        <taxon>Centramoebida</taxon>
        <taxon>Acanthamoebidae</taxon>
        <taxon>Acanthamoeba</taxon>
    </lineage>
</organism>